<proteinExistence type="predicted"/>
<accession>A0A8S1X9W6</accession>
<evidence type="ECO:0000313" key="1">
    <source>
        <dbReference type="EMBL" id="CAD8197867.1"/>
    </source>
</evidence>
<gene>
    <name evidence="1" type="ORF">POCTA_138.1.T1150117</name>
</gene>
<dbReference type="OrthoDB" id="306616at2759"/>
<comment type="caution">
    <text evidence="1">The sequence shown here is derived from an EMBL/GenBank/DDBJ whole genome shotgun (WGS) entry which is preliminary data.</text>
</comment>
<dbReference type="EMBL" id="CAJJDP010000115">
    <property type="protein sequence ID" value="CAD8197867.1"/>
    <property type="molecule type" value="Genomic_DNA"/>
</dbReference>
<dbReference type="Proteomes" id="UP000683925">
    <property type="component" value="Unassembled WGS sequence"/>
</dbReference>
<reference evidence="1" key="1">
    <citation type="submission" date="2021-01" db="EMBL/GenBank/DDBJ databases">
        <authorList>
            <consortium name="Genoscope - CEA"/>
            <person name="William W."/>
        </authorList>
    </citation>
    <scope>NUCLEOTIDE SEQUENCE</scope>
</reference>
<name>A0A8S1X9W6_PAROT</name>
<dbReference type="OMA" id="NEVNNYD"/>
<sequence>MVYLKLLEKKVSDLDQKIQEYKKTTMQYFEYLTHLLVSHSVLNSMIIGSSNSIDQIIQCNQSDQAQLLIDSYMMRYGTCGINRKSYMKYAIKNIQRNFLKGNYGLFLISTNNEVNNYDEEFNNYMEIVKQYTKLEDNNLIYKILPIIDKLMNHRKMSQKNLKVLQKEVNETICQFTQSLTSSQLLKLIKGVERLQNFNRSLLF</sequence>
<evidence type="ECO:0000313" key="2">
    <source>
        <dbReference type="Proteomes" id="UP000683925"/>
    </source>
</evidence>
<dbReference type="AlphaFoldDB" id="A0A8S1X9W6"/>
<protein>
    <submittedName>
        <fullName evidence="1">Uncharacterized protein</fullName>
    </submittedName>
</protein>
<organism evidence="1 2">
    <name type="scientific">Paramecium octaurelia</name>
    <dbReference type="NCBI Taxonomy" id="43137"/>
    <lineage>
        <taxon>Eukaryota</taxon>
        <taxon>Sar</taxon>
        <taxon>Alveolata</taxon>
        <taxon>Ciliophora</taxon>
        <taxon>Intramacronucleata</taxon>
        <taxon>Oligohymenophorea</taxon>
        <taxon>Peniculida</taxon>
        <taxon>Parameciidae</taxon>
        <taxon>Paramecium</taxon>
    </lineage>
</organism>
<keyword evidence="2" id="KW-1185">Reference proteome</keyword>